<dbReference type="Proteomes" id="UP001457282">
    <property type="component" value="Unassembled WGS sequence"/>
</dbReference>
<accession>A0AAW1WXA2</accession>
<protein>
    <submittedName>
        <fullName evidence="2">Uncharacterized protein</fullName>
    </submittedName>
</protein>
<dbReference type="AlphaFoldDB" id="A0AAW1WXA2"/>
<name>A0AAW1WXA2_RUBAR</name>
<dbReference type="PANTHER" id="PTHR34555:SF7">
    <property type="entry name" value="DUF3741 DOMAIN-CONTAINING PROTEIN"/>
    <property type="match status" value="1"/>
</dbReference>
<dbReference type="EMBL" id="JBEDUW010000005">
    <property type="protein sequence ID" value="KAK9928376.1"/>
    <property type="molecule type" value="Genomic_DNA"/>
</dbReference>
<comment type="caution">
    <text evidence="2">The sequence shown here is derived from an EMBL/GenBank/DDBJ whole genome shotgun (WGS) entry which is preliminary data.</text>
</comment>
<reference evidence="2 3" key="1">
    <citation type="journal article" date="2023" name="G3 (Bethesda)">
        <title>A chromosome-length genome assembly and annotation of blackberry (Rubus argutus, cv. 'Hillquist').</title>
        <authorList>
            <person name="Bruna T."/>
            <person name="Aryal R."/>
            <person name="Dudchenko O."/>
            <person name="Sargent D.J."/>
            <person name="Mead D."/>
            <person name="Buti M."/>
            <person name="Cavallini A."/>
            <person name="Hytonen T."/>
            <person name="Andres J."/>
            <person name="Pham M."/>
            <person name="Weisz D."/>
            <person name="Mascagni F."/>
            <person name="Usai G."/>
            <person name="Natali L."/>
            <person name="Bassil N."/>
            <person name="Fernandez G.E."/>
            <person name="Lomsadze A."/>
            <person name="Armour M."/>
            <person name="Olukolu B."/>
            <person name="Poorten T."/>
            <person name="Britton C."/>
            <person name="Davik J."/>
            <person name="Ashrafi H."/>
            <person name="Aiden E.L."/>
            <person name="Borodovsky M."/>
            <person name="Worthington M."/>
        </authorList>
    </citation>
    <scope>NUCLEOTIDE SEQUENCE [LARGE SCALE GENOMIC DNA]</scope>
    <source>
        <strain evidence="2">PI 553951</strain>
    </source>
</reference>
<proteinExistence type="predicted"/>
<feature type="compositionally biased region" description="Basic and acidic residues" evidence="1">
    <location>
        <begin position="122"/>
        <end position="132"/>
    </location>
</feature>
<organism evidence="2 3">
    <name type="scientific">Rubus argutus</name>
    <name type="common">Southern blackberry</name>
    <dbReference type="NCBI Taxonomy" id="59490"/>
    <lineage>
        <taxon>Eukaryota</taxon>
        <taxon>Viridiplantae</taxon>
        <taxon>Streptophyta</taxon>
        <taxon>Embryophyta</taxon>
        <taxon>Tracheophyta</taxon>
        <taxon>Spermatophyta</taxon>
        <taxon>Magnoliopsida</taxon>
        <taxon>eudicotyledons</taxon>
        <taxon>Gunneridae</taxon>
        <taxon>Pentapetalae</taxon>
        <taxon>rosids</taxon>
        <taxon>fabids</taxon>
        <taxon>Rosales</taxon>
        <taxon>Rosaceae</taxon>
        <taxon>Rosoideae</taxon>
        <taxon>Rosoideae incertae sedis</taxon>
        <taxon>Rubus</taxon>
    </lineage>
</organism>
<evidence type="ECO:0000256" key="1">
    <source>
        <dbReference type="SAM" id="MobiDB-lite"/>
    </source>
</evidence>
<evidence type="ECO:0000313" key="2">
    <source>
        <dbReference type="EMBL" id="KAK9928376.1"/>
    </source>
</evidence>
<keyword evidence="3" id="KW-1185">Reference proteome</keyword>
<gene>
    <name evidence="2" type="ORF">M0R45_025513</name>
</gene>
<feature type="region of interest" description="Disordered" evidence="1">
    <location>
        <begin position="113"/>
        <end position="132"/>
    </location>
</feature>
<evidence type="ECO:0000313" key="3">
    <source>
        <dbReference type="Proteomes" id="UP001457282"/>
    </source>
</evidence>
<dbReference type="PANTHER" id="PTHR34555">
    <property type="entry name" value="INTEGRAL MEMBRANE HEMOLYSIN-III-LIKE PROTEIN"/>
    <property type="match status" value="1"/>
</dbReference>
<sequence>MVNTNLNNNAVSNSVVDSPIYHKQSTLRMKKVALRDVQNDNRIFMPNHPEKSCGPEVGEPIKVSGTKIVTPERHRSSPCHQFLNISGSCEQGLGKRRIQDVTEQSADCFNSKRHVQKQAGVPEERTKKQDHESSCAPAFAAIPLTSPITFSPGKPPLPLFLGKSSNPSPGARSRHLIFTPDPVVSHLVDSKRNNDENKTERFLCLQNLLKLIDESNQSEYIQMLHCLSSSELSRHAVELEKRSMLLSVEEAKEIQRMKALNILVKSSMTSNSPLASEYVQSKK</sequence>